<dbReference type="AlphaFoldDB" id="M6BLZ0"/>
<protein>
    <submittedName>
        <fullName evidence="1">Uncharacterized protein</fullName>
    </submittedName>
</protein>
<name>M6BLZ0_LEPBO</name>
<comment type="caution">
    <text evidence="1">The sequence shown here is derived from an EMBL/GenBank/DDBJ whole genome shotgun (WGS) entry which is preliminary data.</text>
</comment>
<evidence type="ECO:0000313" key="2">
    <source>
        <dbReference type="Proteomes" id="UP000011873"/>
    </source>
</evidence>
<reference evidence="1 2" key="1">
    <citation type="submission" date="2013-01" db="EMBL/GenBank/DDBJ databases">
        <authorList>
            <person name="Harkins D.M."/>
            <person name="Durkin A.S."/>
            <person name="Brinkac L.M."/>
            <person name="Haft D.H."/>
            <person name="Selengut J.D."/>
            <person name="Sanka R."/>
            <person name="DePew J."/>
            <person name="Purushe J."/>
            <person name="Galloway R.L."/>
            <person name="Vinetz J.M."/>
            <person name="Sutton G.G."/>
            <person name="Nierman W.C."/>
            <person name="Fouts D.E."/>
        </authorList>
    </citation>
    <scope>NUCLEOTIDE SEQUENCE [LARGE SCALE GENOMIC DNA]</scope>
    <source>
        <strain evidence="1 2">Sponselee CDC</strain>
    </source>
</reference>
<dbReference type="Proteomes" id="UP000011873">
    <property type="component" value="Unassembled WGS sequence"/>
</dbReference>
<accession>M6BLZ0</accession>
<proteinExistence type="predicted"/>
<dbReference type="PATRIC" id="fig|1218567.3.peg.2564"/>
<organism evidence="1 2">
    <name type="scientific">Leptospira borgpetersenii serovar Hardjo-bovis str. Sponselee</name>
    <dbReference type="NCBI Taxonomy" id="1303729"/>
    <lineage>
        <taxon>Bacteria</taxon>
        <taxon>Pseudomonadati</taxon>
        <taxon>Spirochaetota</taxon>
        <taxon>Spirochaetia</taxon>
        <taxon>Leptospirales</taxon>
        <taxon>Leptospiraceae</taxon>
        <taxon>Leptospira</taxon>
    </lineage>
</organism>
<sequence length="40" mass="4639">MKKKRGEKEFGINSLFISALFDFVFPRSDARYVGIFRGNP</sequence>
<gene>
    <name evidence="1" type="ORF">LEP1GSC016_3746</name>
</gene>
<evidence type="ECO:0000313" key="1">
    <source>
        <dbReference type="EMBL" id="EMJ80767.1"/>
    </source>
</evidence>
<dbReference type="EMBL" id="ANMU01000102">
    <property type="protein sequence ID" value="EMJ80767.1"/>
    <property type="molecule type" value="Genomic_DNA"/>
</dbReference>